<evidence type="ECO:0000313" key="2">
    <source>
        <dbReference type="EMBL" id="PSC76534.1"/>
    </source>
</evidence>
<sequence>MTPRSRLGKLVSRVLTPRARKTAPPPLDVRMLSPRADAQRTAAYTPTLTAMMESQLRLRGASESPASSAPPSARYRPPLPRLAPPAAPTRADDDSGSDATSEADSDTSDLDGFADYARGLEQHGSGGSDATAAAELQPDLLPSPRALEIGHCTPRHTARDAQRAAADLDTFLQTCELPGSRQRLARLLMHADALGADALDGAPLACLGYERCAALLLPLLLPLPVAGRCGALAQLQSKLSSQLLAYLGTSLERVLESERGCQRFCRLPFEVGHWLLEHGPCDRGETLFDLANLWLEQRTVQQRAEASERQQAALAALPWRRPLAADFLRCMEANLDWAAQFVARSPLRPPRLPPSLDGRFSFTAEFELHDLLELRDAALAAGRPQQQQSPALYCGGYCWWGMLVANPRRNRFELYASCSPFSLFKEPFRASLHPAADVRFSFLGSTSLADWRMSHEERLAAMHTHWGGAAFWAPPNCPSLLAGGGALNRSPSGGVGSFGGRTPPALPMAAAARPDTARGPRPSASRQASRLSISSSASAELAGTPPTLPAASSGSMGGGASGPLPSARSSLGSGRKQQQSAVSGYEADSGAMTARRPPPAAAGLSELSMDQLIAEVRRSCPMAWGASLRVRINIRLRS</sequence>
<feature type="compositionally biased region" description="Pro residues" evidence="1">
    <location>
        <begin position="77"/>
        <end position="87"/>
    </location>
</feature>
<dbReference type="Proteomes" id="UP000239649">
    <property type="component" value="Unassembled WGS sequence"/>
</dbReference>
<accession>A0A2P6VR26</accession>
<evidence type="ECO:0000256" key="1">
    <source>
        <dbReference type="SAM" id="MobiDB-lite"/>
    </source>
</evidence>
<name>A0A2P6VR26_9CHLO</name>
<feature type="compositionally biased region" description="Low complexity" evidence="1">
    <location>
        <begin position="501"/>
        <end position="542"/>
    </location>
</feature>
<proteinExistence type="predicted"/>
<comment type="caution">
    <text evidence="2">The sequence shown here is derived from an EMBL/GenBank/DDBJ whole genome shotgun (WGS) entry which is preliminary data.</text>
</comment>
<keyword evidence="3" id="KW-1185">Reference proteome</keyword>
<feature type="compositionally biased region" description="Low complexity" evidence="1">
    <location>
        <begin position="59"/>
        <end position="76"/>
    </location>
</feature>
<dbReference type="AlphaFoldDB" id="A0A2P6VR26"/>
<feature type="region of interest" description="Disordered" evidence="1">
    <location>
        <begin position="1"/>
        <end position="112"/>
    </location>
</feature>
<evidence type="ECO:0000313" key="3">
    <source>
        <dbReference type="Proteomes" id="UP000239649"/>
    </source>
</evidence>
<organism evidence="2 3">
    <name type="scientific">Micractinium conductrix</name>
    <dbReference type="NCBI Taxonomy" id="554055"/>
    <lineage>
        <taxon>Eukaryota</taxon>
        <taxon>Viridiplantae</taxon>
        <taxon>Chlorophyta</taxon>
        <taxon>core chlorophytes</taxon>
        <taxon>Trebouxiophyceae</taxon>
        <taxon>Chlorellales</taxon>
        <taxon>Chlorellaceae</taxon>
        <taxon>Chlorella clade</taxon>
        <taxon>Micractinium</taxon>
    </lineage>
</organism>
<reference evidence="2 3" key="1">
    <citation type="journal article" date="2018" name="Plant J.">
        <title>Genome sequences of Chlorella sorokiniana UTEX 1602 and Micractinium conductrix SAG 241.80: implications to maltose excretion by a green alga.</title>
        <authorList>
            <person name="Arriola M.B."/>
            <person name="Velmurugan N."/>
            <person name="Zhang Y."/>
            <person name="Plunkett M.H."/>
            <person name="Hondzo H."/>
            <person name="Barney B.M."/>
        </authorList>
    </citation>
    <scope>NUCLEOTIDE SEQUENCE [LARGE SCALE GENOMIC DNA]</scope>
    <source>
        <strain evidence="2 3">SAG 241.80</strain>
    </source>
</reference>
<dbReference type="OrthoDB" id="10572909at2759"/>
<gene>
    <name evidence="2" type="ORF">C2E20_0498</name>
</gene>
<feature type="compositionally biased region" description="Low complexity" evidence="1">
    <location>
        <begin position="562"/>
        <end position="574"/>
    </location>
</feature>
<dbReference type="EMBL" id="LHPF02000001">
    <property type="protein sequence ID" value="PSC76534.1"/>
    <property type="molecule type" value="Genomic_DNA"/>
</dbReference>
<protein>
    <submittedName>
        <fullName evidence="2">Uncharacterized protein</fullName>
    </submittedName>
</protein>
<feature type="region of interest" description="Disordered" evidence="1">
    <location>
        <begin position="492"/>
        <end position="602"/>
    </location>
</feature>